<dbReference type="AlphaFoldDB" id="A0A7X5TPE4"/>
<comment type="caution">
    <text evidence="1">The sequence shown here is derived from an EMBL/GenBank/DDBJ whole genome shotgun (WGS) entry which is preliminary data.</text>
</comment>
<keyword evidence="2" id="KW-1185">Reference proteome</keyword>
<gene>
    <name evidence="1" type="ORF">HBF32_02785</name>
</gene>
<dbReference type="EMBL" id="JAAQTL010000001">
    <property type="protein sequence ID" value="NID14387.1"/>
    <property type="molecule type" value="Genomic_DNA"/>
</dbReference>
<accession>A0A7X5TPE4</accession>
<organism evidence="1 2">
    <name type="scientific">Luteibacter yeojuensis</name>
    <dbReference type="NCBI Taxonomy" id="345309"/>
    <lineage>
        <taxon>Bacteria</taxon>
        <taxon>Pseudomonadati</taxon>
        <taxon>Pseudomonadota</taxon>
        <taxon>Gammaproteobacteria</taxon>
        <taxon>Lysobacterales</taxon>
        <taxon>Rhodanobacteraceae</taxon>
        <taxon>Luteibacter</taxon>
    </lineage>
</organism>
<reference evidence="1 2" key="1">
    <citation type="journal article" date="2006" name="Int. J. Syst. Evol. Microbiol.">
        <title>Dyella yeojuensis sp. nov., isolated from greenhouse soil in Korea.</title>
        <authorList>
            <person name="Kim B.Y."/>
            <person name="Weon H.Y."/>
            <person name="Lee K.H."/>
            <person name="Seok S.J."/>
            <person name="Kwon S.W."/>
            <person name="Go S.J."/>
            <person name="Stackebrandt E."/>
        </authorList>
    </citation>
    <scope>NUCLEOTIDE SEQUENCE [LARGE SCALE GENOMIC DNA]</scope>
    <source>
        <strain evidence="1 2">DSM 17673</strain>
    </source>
</reference>
<sequence length="96" mass="10209">MSITTPTTSRVSDEMLDAALKSWMGESIVVPFAGESRMRAALEAALASQGDVVAVSELRALVGTWQRKADSLGFPYGEDYLGCGRDLSAILNRGGK</sequence>
<protein>
    <submittedName>
        <fullName evidence="1">Uncharacterized protein</fullName>
    </submittedName>
</protein>
<dbReference type="Proteomes" id="UP000518878">
    <property type="component" value="Unassembled WGS sequence"/>
</dbReference>
<evidence type="ECO:0000313" key="2">
    <source>
        <dbReference type="Proteomes" id="UP000518878"/>
    </source>
</evidence>
<proteinExistence type="predicted"/>
<dbReference type="RefSeq" id="WP_166698103.1">
    <property type="nucleotide sequence ID" value="NZ_JAAQTL010000001.1"/>
</dbReference>
<evidence type="ECO:0000313" key="1">
    <source>
        <dbReference type="EMBL" id="NID14387.1"/>
    </source>
</evidence>
<name>A0A7X5TPE4_9GAMM</name>